<evidence type="ECO:0000256" key="2">
    <source>
        <dbReference type="SAM" id="Phobius"/>
    </source>
</evidence>
<organism evidence="3 4">
    <name type="scientific">Nocardioides humi</name>
    <dbReference type="NCBI Taxonomy" id="449461"/>
    <lineage>
        <taxon>Bacteria</taxon>
        <taxon>Bacillati</taxon>
        <taxon>Actinomycetota</taxon>
        <taxon>Actinomycetes</taxon>
        <taxon>Propionibacteriales</taxon>
        <taxon>Nocardioidaceae</taxon>
        <taxon>Nocardioides</taxon>
    </lineage>
</organism>
<evidence type="ECO:0000256" key="1">
    <source>
        <dbReference type="SAM" id="MobiDB-lite"/>
    </source>
</evidence>
<sequence>MSRGWRRYERPGTDEVEREDRDTDGRPLPQEPAAAPVAASGRRTWRWAGPLAAAIVAGGVVFALTRGEDAPPPLPREARYTPIITAEALDAISAALVRETGRDEVLDLWIEDPADMRLTTPPERDGDLADLWRWDGSVLEKWSAEQARDRLPFSLAEIDPTAVVALDEEARDRSDGDISSSRAHIAKPLTDRDHWIYLKVAEVDHGGVVLWADLDGRVESDLINESWRDD</sequence>
<evidence type="ECO:0008006" key="5">
    <source>
        <dbReference type="Google" id="ProtNLM"/>
    </source>
</evidence>
<keyword evidence="4" id="KW-1185">Reference proteome</keyword>
<feature type="transmembrane region" description="Helical" evidence="2">
    <location>
        <begin position="47"/>
        <end position="65"/>
    </location>
</feature>
<gene>
    <name evidence="3" type="ORF">GCM10009788_10190</name>
</gene>
<keyword evidence="2" id="KW-1133">Transmembrane helix</keyword>
<evidence type="ECO:0000313" key="3">
    <source>
        <dbReference type="EMBL" id="GAA1508032.1"/>
    </source>
</evidence>
<evidence type="ECO:0000313" key="4">
    <source>
        <dbReference type="Proteomes" id="UP001500842"/>
    </source>
</evidence>
<feature type="region of interest" description="Disordered" evidence="1">
    <location>
        <begin position="1"/>
        <end position="41"/>
    </location>
</feature>
<dbReference type="EMBL" id="BAAAOR010000007">
    <property type="protein sequence ID" value="GAA1508032.1"/>
    <property type="molecule type" value="Genomic_DNA"/>
</dbReference>
<comment type="caution">
    <text evidence="3">The sequence shown here is derived from an EMBL/GenBank/DDBJ whole genome shotgun (WGS) entry which is preliminary data.</text>
</comment>
<dbReference type="RefSeq" id="WP_141004935.1">
    <property type="nucleotide sequence ID" value="NZ_BAAAOR010000007.1"/>
</dbReference>
<dbReference type="Proteomes" id="UP001500842">
    <property type="component" value="Unassembled WGS sequence"/>
</dbReference>
<feature type="compositionally biased region" description="Basic and acidic residues" evidence="1">
    <location>
        <begin position="1"/>
        <end position="25"/>
    </location>
</feature>
<name>A0ABN2A0K6_9ACTN</name>
<keyword evidence="2" id="KW-0472">Membrane</keyword>
<keyword evidence="2" id="KW-0812">Transmembrane</keyword>
<reference evidence="3 4" key="1">
    <citation type="journal article" date="2019" name="Int. J. Syst. Evol. Microbiol.">
        <title>The Global Catalogue of Microorganisms (GCM) 10K type strain sequencing project: providing services to taxonomists for standard genome sequencing and annotation.</title>
        <authorList>
            <consortium name="The Broad Institute Genomics Platform"/>
            <consortium name="The Broad Institute Genome Sequencing Center for Infectious Disease"/>
            <person name="Wu L."/>
            <person name="Ma J."/>
        </authorList>
    </citation>
    <scope>NUCLEOTIDE SEQUENCE [LARGE SCALE GENOMIC DNA]</scope>
    <source>
        <strain evidence="3 4">JCM 14942</strain>
    </source>
</reference>
<accession>A0ABN2A0K6</accession>
<proteinExistence type="predicted"/>
<protein>
    <recommendedName>
        <fullName evidence="5">Peptidase propeptide and YPEB domain-containing protein</fullName>
    </recommendedName>
</protein>